<evidence type="ECO:0000313" key="2">
    <source>
        <dbReference type="EMBL" id="MBU9722733.1"/>
    </source>
</evidence>
<dbReference type="InterPro" id="IPR037523">
    <property type="entry name" value="VOC_core"/>
</dbReference>
<name>A0ABS6JW60_9BACI</name>
<evidence type="ECO:0000313" key="3">
    <source>
        <dbReference type="Proteomes" id="UP000790580"/>
    </source>
</evidence>
<dbReference type="InterPro" id="IPR029068">
    <property type="entry name" value="Glyas_Bleomycin-R_OHBP_Dase"/>
</dbReference>
<sequence>MFERIDTICLTVSNVEKSSVWYEELGFKVTFQGEGYRVLSVGKSEVPLTIEEGSKGSNKDLRKTVSMDSSKAKSIAYHENQAYPIFFTRDIEGTYKKLRNKGVEVTEIRDDGDNKYFDFYDLDHNKLQVCFWE</sequence>
<feature type="domain" description="VOC" evidence="1">
    <location>
        <begin position="4"/>
        <end position="132"/>
    </location>
</feature>
<dbReference type="SUPFAM" id="SSF54593">
    <property type="entry name" value="Glyoxalase/Bleomycin resistance protein/Dihydroxybiphenyl dioxygenase"/>
    <property type="match status" value="1"/>
</dbReference>
<accession>A0ABS6JW60</accession>
<dbReference type="RefSeq" id="WP_088076985.1">
    <property type="nucleotide sequence ID" value="NZ_JAHQCR010000059.1"/>
</dbReference>
<dbReference type="InterPro" id="IPR004360">
    <property type="entry name" value="Glyas_Fos-R_dOase_dom"/>
</dbReference>
<dbReference type="Proteomes" id="UP000790580">
    <property type="component" value="Unassembled WGS sequence"/>
</dbReference>
<evidence type="ECO:0000259" key="1">
    <source>
        <dbReference type="PROSITE" id="PS51819"/>
    </source>
</evidence>
<dbReference type="Pfam" id="PF00903">
    <property type="entry name" value="Glyoxalase"/>
    <property type="match status" value="1"/>
</dbReference>
<proteinExistence type="predicted"/>
<protein>
    <submittedName>
        <fullName evidence="2">VOC family protein</fullName>
    </submittedName>
</protein>
<dbReference type="Gene3D" id="3.10.180.10">
    <property type="entry name" value="2,3-Dihydroxybiphenyl 1,2-Dioxygenase, domain 1"/>
    <property type="match status" value="1"/>
</dbReference>
<gene>
    <name evidence="2" type="ORF">KS407_15050</name>
</gene>
<dbReference type="EMBL" id="JAHQCR010000059">
    <property type="protein sequence ID" value="MBU9722733.1"/>
    <property type="molecule type" value="Genomic_DNA"/>
</dbReference>
<comment type="caution">
    <text evidence="2">The sequence shown here is derived from an EMBL/GenBank/DDBJ whole genome shotgun (WGS) entry which is preliminary data.</text>
</comment>
<reference evidence="2 3" key="1">
    <citation type="submission" date="2021-06" db="EMBL/GenBank/DDBJ databases">
        <title>Bacillus sp. RD4P76, an endophyte from a halophyte.</title>
        <authorList>
            <person name="Sun J.-Q."/>
        </authorList>
    </citation>
    <scope>NUCLEOTIDE SEQUENCE [LARGE SCALE GENOMIC DNA]</scope>
    <source>
        <strain evidence="2 3">JCM 17098</strain>
    </source>
</reference>
<keyword evidence="3" id="KW-1185">Reference proteome</keyword>
<dbReference type="PROSITE" id="PS51819">
    <property type="entry name" value="VOC"/>
    <property type="match status" value="1"/>
</dbReference>
<organism evidence="2 3">
    <name type="scientific">Evansella alkalicola</name>
    <dbReference type="NCBI Taxonomy" id="745819"/>
    <lineage>
        <taxon>Bacteria</taxon>
        <taxon>Bacillati</taxon>
        <taxon>Bacillota</taxon>
        <taxon>Bacilli</taxon>
        <taxon>Bacillales</taxon>
        <taxon>Bacillaceae</taxon>
        <taxon>Evansella</taxon>
    </lineage>
</organism>